<dbReference type="Gene3D" id="3.30.420.40">
    <property type="match status" value="1"/>
</dbReference>
<organism evidence="1 2">
    <name type="scientific">Lolium multiflorum</name>
    <name type="common">Italian ryegrass</name>
    <name type="synonym">Lolium perenne subsp. multiflorum</name>
    <dbReference type="NCBI Taxonomy" id="4521"/>
    <lineage>
        <taxon>Eukaryota</taxon>
        <taxon>Viridiplantae</taxon>
        <taxon>Streptophyta</taxon>
        <taxon>Embryophyta</taxon>
        <taxon>Tracheophyta</taxon>
        <taxon>Spermatophyta</taxon>
        <taxon>Magnoliopsida</taxon>
        <taxon>Liliopsida</taxon>
        <taxon>Poales</taxon>
        <taxon>Poaceae</taxon>
        <taxon>BOP clade</taxon>
        <taxon>Pooideae</taxon>
        <taxon>Poodae</taxon>
        <taxon>Poeae</taxon>
        <taxon>Poeae Chloroplast Group 2 (Poeae type)</taxon>
        <taxon>Loliodinae</taxon>
        <taxon>Loliinae</taxon>
        <taxon>Lolium</taxon>
    </lineage>
</organism>
<accession>A0AAD8SED3</accession>
<gene>
    <name evidence="1" type="ORF">QYE76_068234</name>
</gene>
<comment type="caution">
    <text evidence="1">The sequence shown here is derived from an EMBL/GenBank/DDBJ whole genome shotgun (WGS) entry which is preliminary data.</text>
</comment>
<name>A0AAD8SED3_LOLMU</name>
<dbReference type="InterPro" id="IPR043129">
    <property type="entry name" value="ATPase_NBD"/>
</dbReference>
<dbReference type="EMBL" id="JAUUTY010000004">
    <property type="protein sequence ID" value="KAK1650429.1"/>
    <property type="molecule type" value="Genomic_DNA"/>
</dbReference>
<dbReference type="AlphaFoldDB" id="A0AAD8SED3"/>
<proteinExistence type="predicted"/>
<sequence>MLVGYPHAPALYAPPSQPPPAVSVASQQAAAQQQMQKLQAFWAEQYHEIEVEAPVVFTRACEMFAIGRRSGEDPHRRRIDQIEESKMKSEVEEEGQVADGTVVEEVQPVVHGFVKDWDAMEDLLSYVLYMNIGWEMGDEGQILFTEPLFTPKVMFMPCMLNSKLV</sequence>
<reference evidence="1" key="1">
    <citation type="submission" date="2023-07" db="EMBL/GenBank/DDBJ databases">
        <title>A chromosome-level genome assembly of Lolium multiflorum.</title>
        <authorList>
            <person name="Chen Y."/>
            <person name="Copetti D."/>
            <person name="Kolliker R."/>
            <person name="Studer B."/>
        </authorList>
    </citation>
    <scope>NUCLEOTIDE SEQUENCE</scope>
    <source>
        <strain evidence="1">02402/16</strain>
        <tissue evidence="1">Leaf</tissue>
    </source>
</reference>
<keyword evidence="2" id="KW-1185">Reference proteome</keyword>
<dbReference type="Proteomes" id="UP001231189">
    <property type="component" value="Unassembled WGS sequence"/>
</dbReference>
<protein>
    <submittedName>
        <fullName evidence="1">Uncharacterized protein</fullName>
    </submittedName>
</protein>
<dbReference type="SUPFAM" id="SSF53067">
    <property type="entry name" value="Actin-like ATPase domain"/>
    <property type="match status" value="1"/>
</dbReference>
<evidence type="ECO:0000313" key="2">
    <source>
        <dbReference type="Proteomes" id="UP001231189"/>
    </source>
</evidence>
<evidence type="ECO:0000313" key="1">
    <source>
        <dbReference type="EMBL" id="KAK1650429.1"/>
    </source>
</evidence>